<comment type="function">
    <text evidence="2 20">Cell wall formation.</text>
</comment>
<dbReference type="GO" id="GO:0071555">
    <property type="term" value="P:cell wall organization"/>
    <property type="evidence" value="ECO:0007669"/>
    <property type="project" value="UniProtKB-KW"/>
</dbReference>
<evidence type="ECO:0000256" key="7">
    <source>
        <dbReference type="ARBA" id="ARBA00015188"/>
    </source>
</evidence>
<evidence type="ECO:0000256" key="6">
    <source>
        <dbReference type="ARBA" id="ARBA00012518"/>
    </source>
</evidence>
<dbReference type="RefSeq" id="WP_084189095.1">
    <property type="nucleotide sequence ID" value="NZ_FTOH01000014.1"/>
</dbReference>
<reference evidence="23" key="1">
    <citation type="submission" date="2017-01" db="EMBL/GenBank/DDBJ databases">
        <authorList>
            <person name="Varghese N."/>
            <person name="Submissions S."/>
        </authorList>
    </citation>
    <scope>NUCLEOTIDE SEQUENCE [LARGE SCALE GENOMIC DNA]</scope>
    <source>
        <strain evidence="23">DSM 24913</strain>
    </source>
</reference>
<keyword evidence="12 20" id="KW-0521">NADP</keyword>
<dbReference type="InterPro" id="IPR011601">
    <property type="entry name" value="MurB_C"/>
</dbReference>
<dbReference type="InterPro" id="IPR036635">
    <property type="entry name" value="MurB_C_sf"/>
</dbReference>
<comment type="cofactor">
    <cofactor evidence="1 20">
        <name>FAD</name>
        <dbReference type="ChEBI" id="CHEBI:57692"/>
    </cofactor>
</comment>
<dbReference type="UniPathway" id="UPA00219"/>
<dbReference type="AlphaFoldDB" id="A0A1N7Q577"/>
<feature type="active site" description="Proton donor" evidence="20">
    <location>
        <position position="237"/>
    </location>
</feature>
<dbReference type="GO" id="GO:0071949">
    <property type="term" value="F:FAD binding"/>
    <property type="evidence" value="ECO:0007669"/>
    <property type="project" value="InterPro"/>
</dbReference>
<protein>
    <recommendedName>
        <fullName evidence="7 20">UDP-N-acetylenolpyruvoylglucosamine reductase</fullName>
        <ecNumber evidence="6 20">1.3.1.98</ecNumber>
    </recommendedName>
    <alternativeName>
        <fullName evidence="18 20">UDP-N-acetylmuramate dehydrogenase</fullName>
    </alternativeName>
</protein>
<dbReference type="Gene3D" id="3.90.78.10">
    <property type="entry name" value="UDP-N-acetylenolpyruvoylglucosamine reductase, C-terminal domain"/>
    <property type="match status" value="1"/>
</dbReference>
<dbReference type="GO" id="GO:0009252">
    <property type="term" value="P:peptidoglycan biosynthetic process"/>
    <property type="evidence" value="ECO:0007669"/>
    <property type="project" value="UniProtKB-UniRule"/>
</dbReference>
<dbReference type="SUPFAM" id="SSF56176">
    <property type="entry name" value="FAD-binding/transporter-associated domain-like"/>
    <property type="match status" value="1"/>
</dbReference>
<dbReference type="InterPro" id="IPR016166">
    <property type="entry name" value="FAD-bd_PCMH"/>
</dbReference>
<dbReference type="GO" id="GO:0051301">
    <property type="term" value="P:cell division"/>
    <property type="evidence" value="ECO:0007669"/>
    <property type="project" value="UniProtKB-KW"/>
</dbReference>
<dbReference type="Pfam" id="PF02873">
    <property type="entry name" value="MurB_C"/>
    <property type="match status" value="1"/>
</dbReference>
<proteinExistence type="inferred from homology"/>
<dbReference type="Gene3D" id="3.30.43.10">
    <property type="entry name" value="Uridine Diphospho-n-acetylenolpyruvylglucosamine Reductase, domain 2"/>
    <property type="match status" value="1"/>
</dbReference>
<dbReference type="InterPro" id="IPR016169">
    <property type="entry name" value="FAD-bd_PCMH_sub2"/>
</dbReference>
<dbReference type="NCBIfam" id="NF000755">
    <property type="entry name" value="PRK00046.1"/>
    <property type="match status" value="1"/>
</dbReference>
<dbReference type="PANTHER" id="PTHR21071">
    <property type="entry name" value="UDP-N-ACETYLENOLPYRUVOYLGLUCOSAMINE REDUCTASE"/>
    <property type="match status" value="1"/>
</dbReference>
<name>A0A1N7Q577_9GAMM</name>
<evidence type="ECO:0000256" key="1">
    <source>
        <dbReference type="ARBA" id="ARBA00001974"/>
    </source>
</evidence>
<evidence type="ECO:0000256" key="17">
    <source>
        <dbReference type="ARBA" id="ARBA00023316"/>
    </source>
</evidence>
<dbReference type="EC" id="1.3.1.98" evidence="6 20"/>
<evidence type="ECO:0000256" key="13">
    <source>
        <dbReference type="ARBA" id="ARBA00022960"/>
    </source>
</evidence>
<dbReference type="InterPro" id="IPR003170">
    <property type="entry name" value="MurB"/>
</dbReference>
<evidence type="ECO:0000313" key="22">
    <source>
        <dbReference type="EMBL" id="SIT18022.1"/>
    </source>
</evidence>
<keyword evidence="8 20" id="KW-0963">Cytoplasm</keyword>
<dbReference type="PANTHER" id="PTHR21071:SF4">
    <property type="entry name" value="UDP-N-ACETYLENOLPYRUVOYLGLUCOSAMINE REDUCTASE"/>
    <property type="match status" value="1"/>
</dbReference>
<gene>
    <name evidence="20" type="primary">murB</name>
    <name evidence="22" type="ORF">SAMN05421686_11410</name>
</gene>
<accession>A0A1N7Q577</accession>
<feature type="active site" evidence="20">
    <location>
        <position position="335"/>
    </location>
</feature>
<keyword evidence="13 20" id="KW-0133">Cell shape</keyword>
<dbReference type="Pfam" id="PF01565">
    <property type="entry name" value="FAD_binding_4"/>
    <property type="match status" value="1"/>
</dbReference>
<dbReference type="GO" id="GO:0008360">
    <property type="term" value="P:regulation of cell shape"/>
    <property type="evidence" value="ECO:0007669"/>
    <property type="project" value="UniProtKB-KW"/>
</dbReference>
<dbReference type="STRING" id="484498.SAMN05421686_11410"/>
<dbReference type="GO" id="GO:0005829">
    <property type="term" value="C:cytosol"/>
    <property type="evidence" value="ECO:0007669"/>
    <property type="project" value="TreeGrafter"/>
</dbReference>
<dbReference type="Proteomes" id="UP000185639">
    <property type="component" value="Unassembled WGS sequence"/>
</dbReference>
<dbReference type="EMBL" id="FTOH01000014">
    <property type="protein sequence ID" value="SIT18022.1"/>
    <property type="molecule type" value="Genomic_DNA"/>
</dbReference>
<evidence type="ECO:0000256" key="16">
    <source>
        <dbReference type="ARBA" id="ARBA00023306"/>
    </source>
</evidence>
<comment type="similarity">
    <text evidence="5 20">Belongs to the MurB family.</text>
</comment>
<evidence type="ECO:0000256" key="20">
    <source>
        <dbReference type="HAMAP-Rule" id="MF_00037"/>
    </source>
</evidence>
<evidence type="ECO:0000256" key="9">
    <source>
        <dbReference type="ARBA" id="ARBA00022618"/>
    </source>
</evidence>
<evidence type="ECO:0000313" key="23">
    <source>
        <dbReference type="Proteomes" id="UP000185639"/>
    </source>
</evidence>
<keyword evidence="15 20" id="KW-0560">Oxidoreductase</keyword>
<dbReference type="SUPFAM" id="SSF56194">
    <property type="entry name" value="Uridine diphospho-N-Acetylenolpyruvylglucosamine reductase, MurB, C-terminal domain"/>
    <property type="match status" value="1"/>
</dbReference>
<evidence type="ECO:0000256" key="10">
    <source>
        <dbReference type="ARBA" id="ARBA00022630"/>
    </source>
</evidence>
<dbReference type="PROSITE" id="PS51387">
    <property type="entry name" value="FAD_PCMH"/>
    <property type="match status" value="1"/>
</dbReference>
<evidence type="ECO:0000256" key="8">
    <source>
        <dbReference type="ARBA" id="ARBA00022490"/>
    </source>
</evidence>
<evidence type="ECO:0000256" key="11">
    <source>
        <dbReference type="ARBA" id="ARBA00022827"/>
    </source>
</evidence>
<evidence type="ECO:0000256" key="4">
    <source>
        <dbReference type="ARBA" id="ARBA00004752"/>
    </source>
</evidence>
<evidence type="ECO:0000256" key="3">
    <source>
        <dbReference type="ARBA" id="ARBA00004496"/>
    </source>
</evidence>
<evidence type="ECO:0000259" key="21">
    <source>
        <dbReference type="PROSITE" id="PS51387"/>
    </source>
</evidence>
<evidence type="ECO:0000256" key="15">
    <source>
        <dbReference type="ARBA" id="ARBA00023002"/>
    </source>
</evidence>
<organism evidence="22 23">
    <name type="scientific">Thalassolituus maritimus</name>
    <dbReference type="NCBI Taxonomy" id="484498"/>
    <lineage>
        <taxon>Bacteria</taxon>
        <taxon>Pseudomonadati</taxon>
        <taxon>Pseudomonadota</taxon>
        <taxon>Gammaproteobacteria</taxon>
        <taxon>Oceanospirillales</taxon>
        <taxon>Oceanospirillaceae</taxon>
        <taxon>Thalassolituus</taxon>
    </lineage>
</organism>
<evidence type="ECO:0000256" key="14">
    <source>
        <dbReference type="ARBA" id="ARBA00022984"/>
    </source>
</evidence>
<feature type="domain" description="FAD-binding PCMH-type" evidence="21">
    <location>
        <begin position="20"/>
        <end position="191"/>
    </location>
</feature>
<keyword evidence="9 20" id="KW-0132">Cell division</keyword>
<evidence type="ECO:0000256" key="12">
    <source>
        <dbReference type="ARBA" id="ARBA00022857"/>
    </source>
</evidence>
<dbReference type="HAMAP" id="MF_00037">
    <property type="entry name" value="MurB"/>
    <property type="match status" value="1"/>
</dbReference>
<keyword evidence="16 20" id="KW-0131">Cell cycle</keyword>
<dbReference type="InterPro" id="IPR016167">
    <property type="entry name" value="FAD-bd_PCMH_sub1"/>
</dbReference>
<evidence type="ECO:0000256" key="5">
    <source>
        <dbReference type="ARBA" id="ARBA00010485"/>
    </source>
</evidence>
<dbReference type="Gene3D" id="3.30.465.10">
    <property type="match status" value="1"/>
</dbReference>
<comment type="catalytic activity">
    <reaction evidence="19 20">
        <text>UDP-N-acetyl-alpha-D-muramate + NADP(+) = UDP-N-acetyl-3-O-(1-carboxyvinyl)-alpha-D-glucosamine + NADPH + H(+)</text>
        <dbReference type="Rhea" id="RHEA:12248"/>
        <dbReference type="ChEBI" id="CHEBI:15378"/>
        <dbReference type="ChEBI" id="CHEBI:57783"/>
        <dbReference type="ChEBI" id="CHEBI:58349"/>
        <dbReference type="ChEBI" id="CHEBI:68483"/>
        <dbReference type="ChEBI" id="CHEBI:70757"/>
        <dbReference type="EC" id="1.3.1.98"/>
    </reaction>
</comment>
<keyword evidence="14 20" id="KW-0573">Peptidoglycan synthesis</keyword>
<keyword evidence="10 20" id="KW-0285">Flavoprotein</keyword>
<sequence length="341" mass="37482">MPQMPVISEHYSLHDKNTLRLASCAEYFATFTSSDELAELVRWAEQKSLAIRVLGGGSNVLMPEFVQGLVIQSKDETVSVVSEDENSVVIDVAAGKCWHDWVVESIQYGHGLENLALIPGSVGASPVQNIGAYGVEVSDLLVSVTGFSIAEQRMLTIEKADCDFSYRDSVFKNRLKNNFVICSVRFRLNKLFSPNLEYAPLNSLEPNTFSAQDLIDFVVGVRSAKLPDPRLIPNAGSFFKNPIVSTETAEDLKNLHPTLPVYPVHSSPQSAKLAAGWLIEQCGFKGKAYGPVAMYEKQALVLTAPGEADLQDVARLQSLVQTEVESRFGVRLDPEPQLFTD</sequence>
<keyword evidence="23" id="KW-1185">Reference proteome</keyword>
<evidence type="ECO:0000256" key="2">
    <source>
        <dbReference type="ARBA" id="ARBA00003921"/>
    </source>
</evidence>
<comment type="pathway">
    <text evidence="4 20">Cell wall biogenesis; peptidoglycan biosynthesis.</text>
</comment>
<comment type="subcellular location">
    <subcellularLocation>
        <location evidence="3 20">Cytoplasm</location>
    </subcellularLocation>
</comment>
<evidence type="ECO:0000256" key="19">
    <source>
        <dbReference type="ARBA" id="ARBA00048914"/>
    </source>
</evidence>
<dbReference type="NCBIfam" id="TIGR00179">
    <property type="entry name" value="murB"/>
    <property type="match status" value="1"/>
</dbReference>
<keyword evidence="11 20" id="KW-0274">FAD</keyword>
<feature type="active site" evidence="20">
    <location>
        <position position="167"/>
    </location>
</feature>
<evidence type="ECO:0000256" key="18">
    <source>
        <dbReference type="ARBA" id="ARBA00031026"/>
    </source>
</evidence>
<dbReference type="InterPro" id="IPR036318">
    <property type="entry name" value="FAD-bd_PCMH-like_sf"/>
</dbReference>
<keyword evidence="17 20" id="KW-0961">Cell wall biogenesis/degradation</keyword>
<dbReference type="OrthoDB" id="9804753at2"/>
<dbReference type="InterPro" id="IPR006094">
    <property type="entry name" value="Oxid_FAD_bind_N"/>
</dbReference>
<dbReference type="GO" id="GO:0008762">
    <property type="term" value="F:UDP-N-acetylmuramate dehydrogenase activity"/>
    <property type="evidence" value="ECO:0007669"/>
    <property type="project" value="UniProtKB-UniRule"/>
</dbReference>